<gene>
    <name evidence="8" type="primary">Dnase1l2</name>
    <name evidence="8" type="ORF">CALORN_R10508</name>
</gene>
<proteinExistence type="inferred from homology"/>
<dbReference type="EMBL" id="WBNL01000394">
    <property type="protein sequence ID" value="NXE65559.1"/>
    <property type="molecule type" value="Genomic_DNA"/>
</dbReference>
<name>A0A852A2B4_CALOR</name>
<dbReference type="PROSITE" id="PS00919">
    <property type="entry name" value="DNASE_I_1"/>
    <property type="match status" value="1"/>
</dbReference>
<keyword evidence="5" id="KW-1015">Disulfide bond</keyword>
<keyword evidence="2" id="KW-0540">Nuclease</keyword>
<keyword evidence="4" id="KW-0378">Hydrolase</keyword>
<evidence type="ECO:0000256" key="6">
    <source>
        <dbReference type="SAM" id="SignalP"/>
    </source>
</evidence>
<dbReference type="SMART" id="SM00476">
    <property type="entry name" value="DNaseIc"/>
    <property type="match status" value="1"/>
</dbReference>
<dbReference type="InterPro" id="IPR005135">
    <property type="entry name" value="Endo/exonuclease/phosphatase"/>
</dbReference>
<dbReference type="GO" id="GO:0006308">
    <property type="term" value="P:DNA catabolic process"/>
    <property type="evidence" value="ECO:0007669"/>
    <property type="project" value="InterPro"/>
</dbReference>
<dbReference type="PROSITE" id="PS00918">
    <property type="entry name" value="DNASE_I_2"/>
    <property type="match status" value="1"/>
</dbReference>
<keyword evidence="3" id="KW-0255">Endonuclease</keyword>
<feature type="signal peptide" evidence="6">
    <location>
        <begin position="1"/>
        <end position="26"/>
    </location>
</feature>
<dbReference type="SUPFAM" id="SSF56219">
    <property type="entry name" value="DNase I-like"/>
    <property type="match status" value="1"/>
</dbReference>
<dbReference type="PANTHER" id="PTHR11371:SF29">
    <property type="entry name" value="DEOXYRIBONUCLEASE-1-LIKE 2"/>
    <property type="match status" value="1"/>
</dbReference>
<sequence>INPGRMGTVTLELSLLAVALLCPATAVLRIGAFNIQSFGDTKMSNKEVAEIIINVLRRYDVVLVQEVRDSDLSADPQDVFSREPFILRVSAPSTKVKEFVLVPLHSAPHDAVAEIDALYDVYLAIINKWGTDNMMFLGDFNADCSYVQPGDWPSIRLRTSAIFKWLIPDSADTTVGKSDCAYDRIVVCGSKLKRSVLSNSAGIYNFQRAFQLDQEEALAVSDHYPVEVKLAA</sequence>
<comment type="caution">
    <text evidence="8">The sequence shown here is derived from an EMBL/GenBank/DDBJ whole genome shotgun (WGS) entry which is preliminary data.</text>
</comment>
<dbReference type="GO" id="GO:0004530">
    <property type="term" value="F:deoxyribonuclease I activity"/>
    <property type="evidence" value="ECO:0007669"/>
    <property type="project" value="TreeGrafter"/>
</dbReference>
<evidence type="ECO:0000256" key="3">
    <source>
        <dbReference type="ARBA" id="ARBA00022759"/>
    </source>
</evidence>
<evidence type="ECO:0000256" key="4">
    <source>
        <dbReference type="ARBA" id="ARBA00022801"/>
    </source>
</evidence>
<dbReference type="AlphaFoldDB" id="A0A852A2B4"/>
<protein>
    <submittedName>
        <fullName evidence="8">DNSL2 protein</fullName>
    </submittedName>
</protein>
<evidence type="ECO:0000256" key="5">
    <source>
        <dbReference type="ARBA" id="ARBA00023157"/>
    </source>
</evidence>
<organism evidence="8 9">
    <name type="scientific">Calcarius ornatus</name>
    <name type="common">Chestnut-collared longspur</name>
    <dbReference type="NCBI Taxonomy" id="198940"/>
    <lineage>
        <taxon>Eukaryota</taxon>
        <taxon>Metazoa</taxon>
        <taxon>Chordata</taxon>
        <taxon>Craniata</taxon>
        <taxon>Vertebrata</taxon>
        <taxon>Euteleostomi</taxon>
        <taxon>Archelosauria</taxon>
        <taxon>Archosauria</taxon>
        <taxon>Dinosauria</taxon>
        <taxon>Saurischia</taxon>
        <taxon>Theropoda</taxon>
        <taxon>Coelurosauria</taxon>
        <taxon>Aves</taxon>
        <taxon>Neognathae</taxon>
        <taxon>Neoaves</taxon>
        <taxon>Telluraves</taxon>
        <taxon>Australaves</taxon>
        <taxon>Passeriformes</taxon>
        <taxon>Passeroidea</taxon>
        <taxon>Fringillidae</taxon>
        <taxon>Emberizinae</taxon>
        <taxon>Emberizini</taxon>
        <taxon>Calcarius</taxon>
    </lineage>
</organism>
<feature type="non-terminal residue" evidence="8">
    <location>
        <position position="232"/>
    </location>
</feature>
<dbReference type="Pfam" id="PF03372">
    <property type="entry name" value="Exo_endo_phos"/>
    <property type="match status" value="1"/>
</dbReference>
<feature type="non-terminal residue" evidence="8">
    <location>
        <position position="1"/>
    </location>
</feature>
<dbReference type="PANTHER" id="PTHR11371">
    <property type="entry name" value="DEOXYRIBONUCLEASE"/>
    <property type="match status" value="1"/>
</dbReference>
<dbReference type="InterPro" id="IPR016202">
    <property type="entry name" value="DNase_I"/>
</dbReference>
<comment type="similarity">
    <text evidence="1">Belongs to the DNase I family.</text>
</comment>
<accession>A0A852A2B4</accession>
<dbReference type="Proteomes" id="UP000603627">
    <property type="component" value="Unassembled WGS sequence"/>
</dbReference>
<dbReference type="CDD" id="cd10282">
    <property type="entry name" value="DNase1"/>
    <property type="match status" value="1"/>
</dbReference>
<reference evidence="8" key="1">
    <citation type="submission" date="2019-09" db="EMBL/GenBank/DDBJ databases">
        <title>Bird 10,000 Genomes (B10K) Project - Family phase.</title>
        <authorList>
            <person name="Zhang G."/>
        </authorList>
    </citation>
    <scope>NUCLEOTIDE SEQUENCE</scope>
    <source>
        <strain evidence="8">B10K-DU-015-28</strain>
        <tissue evidence="8">Muscle</tissue>
    </source>
</reference>
<evidence type="ECO:0000259" key="7">
    <source>
        <dbReference type="Pfam" id="PF03372"/>
    </source>
</evidence>
<feature type="domain" description="Endonuclease/exonuclease/phosphatase" evidence="7">
    <location>
        <begin position="32"/>
        <end position="223"/>
    </location>
</feature>
<dbReference type="InterPro" id="IPR036691">
    <property type="entry name" value="Endo/exonu/phosph_ase_sf"/>
</dbReference>
<dbReference type="InterPro" id="IPR018057">
    <property type="entry name" value="Deoxyribonuclease-1_AS"/>
</dbReference>
<dbReference type="GO" id="GO:0003677">
    <property type="term" value="F:DNA binding"/>
    <property type="evidence" value="ECO:0007669"/>
    <property type="project" value="TreeGrafter"/>
</dbReference>
<evidence type="ECO:0000313" key="9">
    <source>
        <dbReference type="Proteomes" id="UP000603627"/>
    </source>
</evidence>
<dbReference type="GO" id="GO:0005634">
    <property type="term" value="C:nucleus"/>
    <property type="evidence" value="ECO:0007669"/>
    <property type="project" value="TreeGrafter"/>
</dbReference>
<keyword evidence="6" id="KW-0732">Signal</keyword>
<dbReference type="InterPro" id="IPR033125">
    <property type="entry name" value="DNASE_I_2"/>
</dbReference>
<dbReference type="Gene3D" id="3.60.10.10">
    <property type="entry name" value="Endonuclease/exonuclease/phosphatase"/>
    <property type="match status" value="2"/>
</dbReference>
<feature type="chain" id="PRO_5032716686" evidence="6">
    <location>
        <begin position="27"/>
        <end position="232"/>
    </location>
</feature>
<keyword evidence="9" id="KW-1185">Reference proteome</keyword>
<evidence type="ECO:0000256" key="1">
    <source>
        <dbReference type="ARBA" id="ARBA00007359"/>
    </source>
</evidence>
<evidence type="ECO:0000313" key="8">
    <source>
        <dbReference type="EMBL" id="NXE65559.1"/>
    </source>
</evidence>
<evidence type="ECO:0000256" key="2">
    <source>
        <dbReference type="ARBA" id="ARBA00022722"/>
    </source>
</evidence>